<proteinExistence type="predicted"/>
<dbReference type="Proteomes" id="UP000692954">
    <property type="component" value="Unassembled WGS sequence"/>
</dbReference>
<feature type="compositionally biased region" description="Low complexity" evidence="1">
    <location>
        <begin position="25"/>
        <end position="47"/>
    </location>
</feature>
<feature type="region of interest" description="Disordered" evidence="1">
    <location>
        <begin position="21"/>
        <end position="62"/>
    </location>
</feature>
<comment type="caution">
    <text evidence="2">The sequence shown here is derived from an EMBL/GenBank/DDBJ whole genome shotgun (WGS) entry which is preliminary data.</text>
</comment>
<keyword evidence="3" id="KW-1185">Reference proteome</keyword>
<evidence type="ECO:0000313" key="3">
    <source>
        <dbReference type="Proteomes" id="UP000692954"/>
    </source>
</evidence>
<reference evidence="2" key="1">
    <citation type="submission" date="2021-01" db="EMBL/GenBank/DDBJ databases">
        <authorList>
            <consortium name="Genoscope - CEA"/>
            <person name="William W."/>
        </authorList>
    </citation>
    <scope>NUCLEOTIDE SEQUENCE</scope>
</reference>
<evidence type="ECO:0000256" key="1">
    <source>
        <dbReference type="SAM" id="MobiDB-lite"/>
    </source>
</evidence>
<dbReference type="AlphaFoldDB" id="A0A8S1KWI7"/>
<sequence>MNAFGIKNNRFQQKAAHKIIDTDEQQNNTEIQQQNKISQQIQNQSDKQQNREESTTFIGPTTPISELHVPIFEPAKFINDITRKKL</sequence>
<name>A0A8S1KWI7_9CILI</name>
<gene>
    <name evidence="2" type="ORF">PSON_ATCC_30995.1.T0110465</name>
</gene>
<protein>
    <submittedName>
        <fullName evidence="2">Uncharacterized protein</fullName>
    </submittedName>
</protein>
<accession>A0A8S1KWI7</accession>
<organism evidence="2 3">
    <name type="scientific">Paramecium sonneborni</name>
    <dbReference type="NCBI Taxonomy" id="65129"/>
    <lineage>
        <taxon>Eukaryota</taxon>
        <taxon>Sar</taxon>
        <taxon>Alveolata</taxon>
        <taxon>Ciliophora</taxon>
        <taxon>Intramacronucleata</taxon>
        <taxon>Oligohymenophorea</taxon>
        <taxon>Peniculida</taxon>
        <taxon>Parameciidae</taxon>
        <taxon>Paramecium</taxon>
    </lineage>
</organism>
<dbReference type="EMBL" id="CAJJDN010000011">
    <property type="protein sequence ID" value="CAD8057933.1"/>
    <property type="molecule type" value="Genomic_DNA"/>
</dbReference>
<dbReference type="OrthoDB" id="310750at2759"/>
<evidence type="ECO:0000313" key="2">
    <source>
        <dbReference type="EMBL" id="CAD8057933.1"/>
    </source>
</evidence>